<dbReference type="Gene3D" id="4.10.1000.10">
    <property type="entry name" value="Zinc finger, CCCH-type"/>
    <property type="match status" value="1"/>
</dbReference>
<evidence type="ECO:0000313" key="6">
    <source>
        <dbReference type="EMBL" id="TKY87146.1"/>
    </source>
</evidence>
<evidence type="ECO:0000256" key="1">
    <source>
        <dbReference type="ARBA" id="ARBA00022723"/>
    </source>
</evidence>
<feature type="zinc finger region" description="C3H1-type" evidence="4">
    <location>
        <begin position="248"/>
        <end position="277"/>
    </location>
</feature>
<accession>A0A4U7KST8</accession>
<dbReference type="GO" id="GO:0008270">
    <property type="term" value="F:zinc ion binding"/>
    <property type="evidence" value="ECO:0007669"/>
    <property type="project" value="UniProtKB-KW"/>
</dbReference>
<dbReference type="PANTHER" id="PTHR37543">
    <property type="entry name" value="CCCH ZINC FINGER DNA BINDING PROTEIN (AFU_ORTHOLOGUE AFUA_5G12760)"/>
    <property type="match status" value="1"/>
</dbReference>
<dbReference type="InterPro" id="IPR036855">
    <property type="entry name" value="Znf_CCCH_sf"/>
</dbReference>
<dbReference type="GeneID" id="40726718"/>
<dbReference type="Proteomes" id="UP000306050">
    <property type="component" value="Chromosome SGRAM_22"/>
</dbReference>
<evidence type="ECO:0000256" key="3">
    <source>
        <dbReference type="ARBA" id="ARBA00022833"/>
    </source>
</evidence>
<dbReference type="RefSeq" id="XP_029739131.1">
    <property type="nucleotide sequence ID" value="XM_029884421.1"/>
</dbReference>
<proteinExistence type="predicted"/>
<feature type="zinc finger region" description="C3H1-type" evidence="4">
    <location>
        <begin position="288"/>
        <end position="313"/>
    </location>
</feature>
<feature type="domain" description="C3H1-type" evidence="5">
    <location>
        <begin position="248"/>
        <end position="277"/>
    </location>
</feature>
<keyword evidence="7" id="KW-1185">Reference proteome</keyword>
<evidence type="ECO:0000256" key="4">
    <source>
        <dbReference type="PROSITE-ProRule" id="PRU00723"/>
    </source>
</evidence>
<evidence type="ECO:0000259" key="5">
    <source>
        <dbReference type="PROSITE" id="PS50103"/>
    </source>
</evidence>
<gene>
    <name evidence="6" type="ORF">EX895_003823</name>
</gene>
<keyword evidence="1 4" id="KW-0479">Metal-binding</keyword>
<dbReference type="Pfam" id="PF25540">
    <property type="entry name" value="DUF7923"/>
    <property type="match status" value="1"/>
</dbReference>
<reference evidence="6 7" key="1">
    <citation type="submission" date="2019-05" db="EMBL/GenBank/DDBJ databases">
        <title>Sporisorium graminicola CBS 10092 draft sequencing and annotation.</title>
        <authorList>
            <person name="Solano-Gonzalez S."/>
            <person name="Caddick M.X."/>
            <person name="Darby A."/>
        </authorList>
    </citation>
    <scope>NUCLEOTIDE SEQUENCE [LARGE SCALE GENOMIC DNA]</scope>
    <source>
        <strain evidence="6 7">CBS 10092</strain>
    </source>
</reference>
<dbReference type="AlphaFoldDB" id="A0A4U7KST8"/>
<sequence length="313" mass="35184">MDKYIGLYQSPTAWDPSKDYALMQDGPERGSFLRASLAQGAQPYIVVILDGDNLLFDPRHMNQGYDGGMFVYNELRQRIAKKHQLIPQKLDLRLRIFCALTPLSTVLNSRRVVGRQLFFDFLQGLTDANLQNYVVNVGRGDQAADLRVKAALADALKDQRCFRAYLGGLDDFGYKEELNAIQELGLLDSKVHLVRVPGYAVESNAYRQYVHRAIDLDYLFKSNQAALQGMDKYNQEAFGATDALSRATASARPCTFHHLARDGCTLGNACEFSHEPISEGLKQRLRSGLKLRKCPSISRGEECQFGDDCFFAH</sequence>
<organism evidence="6 7">
    <name type="scientific">Sporisorium graminicola</name>
    <dbReference type="NCBI Taxonomy" id="280036"/>
    <lineage>
        <taxon>Eukaryota</taxon>
        <taxon>Fungi</taxon>
        <taxon>Dikarya</taxon>
        <taxon>Basidiomycota</taxon>
        <taxon>Ustilaginomycotina</taxon>
        <taxon>Ustilaginomycetes</taxon>
        <taxon>Ustilaginales</taxon>
        <taxon>Ustilaginaceae</taxon>
        <taxon>Sporisorium</taxon>
    </lineage>
</organism>
<evidence type="ECO:0000313" key="7">
    <source>
        <dbReference type="Proteomes" id="UP000306050"/>
    </source>
</evidence>
<protein>
    <recommendedName>
        <fullName evidence="5">C3H1-type domain-containing protein</fullName>
    </recommendedName>
</protein>
<dbReference type="SUPFAM" id="SSF90229">
    <property type="entry name" value="CCCH zinc finger"/>
    <property type="match status" value="1"/>
</dbReference>
<keyword evidence="3 4" id="KW-0862">Zinc</keyword>
<dbReference type="InterPro" id="IPR057683">
    <property type="entry name" value="DUF7923"/>
</dbReference>
<dbReference type="InterPro" id="IPR000571">
    <property type="entry name" value="Znf_CCCH"/>
</dbReference>
<feature type="domain" description="C3H1-type" evidence="5">
    <location>
        <begin position="288"/>
        <end position="313"/>
    </location>
</feature>
<keyword evidence="2 4" id="KW-0863">Zinc-finger</keyword>
<dbReference type="EMBL" id="SRRM01000014">
    <property type="protein sequence ID" value="TKY87146.1"/>
    <property type="molecule type" value="Genomic_DNA"/>
</dbReference>
<dbReference type="PANTHER" id="PTHR37543:SF1">
    <property type="entry name" value="CCCH ZINC FINGER DNA BINDING PROTEIN (AFU_ORTHOLOGUE AFUA_5G12760)"/>
    <property type="match status" value="1"/>
</dbReference>
<evidence type="ECO:0000256" key="2">
    <source>
        <dbReference type="ARBA" id="ARBA00022771"/>
    </source>
</evidence>
<dbReference type="OrthoDB" id="2270193at2759"/>
<name>A0A4U7KST8_9BASI</name>
<comment type="caution">
    <text evidence="6">The sequence shown here is derived from an EMBL/GenBank/DDBJ whole genome shotgun (WGS) entry which is preliminary data.</text>
</comment>
<dbReference type="PROSITE" id="PS50103">
    <property type="entry name" value="ZF_C3H1"/>
    <property type="match status" value="2"/>
</dbReference>
<dbReference type="KEGG" id="sgra:EX895_003823"/>